<organism evidence="1 2">
    <name type="scientific">Caballeronia sordidicola</name>
    <name type="common">Burkholderia sordidicola</name>
    <dbReference type="NCBI Taxonomy" id="196367"/>
    <lineage>
        <taxon>Bacteria</taxon>
        <taxon>Pseudomonadati</taxon>
        <taxon>Pseudomonadota</taxon>
        <taxon>Betaproteobacteria</taxon>
        <taxon>Burkholderiales</taxon>
        <taxon>Burkholderiaceae</taxon>
        <taxon>Caballeronia</taxon>
    </lineage>
</organism>
<comment type="caution">
    <text evidence="1">The sequence shown here is derived from an EMBL/GenBank/DDBJ whole genome shotgun (WGS) entry which is preliminary data.</text>
</comment>
<dbReference type="Proteomes" id="UP000194546">
    <property type="component" value="Unassembled WGS sequence"/>
</dbReference>
<evidence type="ECO:0000313" key="2">
    <source>
        <dbReference type="Proteomes" id="UP000194546"/>
    </source>
</evidence>
<dbReference type="AlphaFoldDB" id="A0A242N942"/>
<reference evidence="1 2" key="1">
    <citation type="submission" date="2017-03" db="EMBL/GenBank/DDBJ databases">
        <title>Genome analysis of strain PAMC 26510.</title>
        <authorList>
            <person name="Oh H.-M."/>
            <person name="Yang J.-A."/>
        </authorList>
    </citation>
    <scope>NUCLEOTIDE SEQUENCE [LARGE SCALE GENOMIC DNA]</scope>
    <source>
        <strain evidence="1 2">PAMC 26510</strain>
    </source>
</reference>
<sequence>MSFIYDVHCQQSATAAHGFLVVANVVASFVSTEHVAEEMLDLAKDAHVTCLACLM</sequence>
<evidence type="ECO:0000313" key="1">
    <source>
        <dbReference type="EMBL" id="OTP80112.1"/>
    </source>
</evidence>
<protein>
    <submittedName>
        <fullName evidence="1">Uncharacterized protein</fullName>
    </submittedName>
</protein>
<dbReference type="EMBL" id="NBTY01000016">
    <property type="protein sequence ID" value="OTP80112.1"/>
    <property type="molecule type" value="Genomic_DNA"/>
</dbReference>
<proteinExistence type="predicted"/>
<name>A0A242N942_CABSO</name>
<gene>
    <name evidence="1" type="ORF">PAMC26510_03900</name>
</gene>
<accession>A0A242N942</accession>